<dbReference type="EMBL" id="DF974205">
    <property type="protein sequence ID" value="GAU46375.1"/>
    <property type="molecule type" value="Genomic_DNA"/>
</dbReference>
<organism evidence="3 4">
    <name type="scientific">Trifolium subterraneum</name>
    <name type="common">Subterranean clover</name>
    <dbReference type="NCBI Taxonomy" id="3900"/>
    <lineage>
        <taxon>Eukaryota</taxon>
        <taxon>Viridiplantae</taxon>
        <taxon>Streptophyta</taxon>
        <taxon>Embryophyta</taxon>
        <taxon>Tracheophyta</taxon>
        <taxon>Spermatophyta</taxon>
        <taxon>Magnoliopsida</taxon>
        <taxon>eudicotyledons</taxon>
        <taxon>Gunneridae</taxon>
        <taxon>Pentapetalae</taxon>
        <taxon>rosids</taxon>
        <taxon>fabids</taxon>
        <taxon>Fabales</taxon>
        <taxon>Fabaceae</taxon>
        <taxon>Papilionoideae</taxon>
        <taxon>50 kb inversion clade</taxon>
        <taxon>NPAAA clade</taxon>
        <taxon>Hologalegina</taxon>
        <taxon>IRL clade</taxon>
        <taxon>Trifolieae</taxon>
        <taxon>Trifolium</taxon>
    </lineage>
</organism>
<dbReference type="Proteomes" id="UP000242715">
    <property type="component" value="Unassembled WGS sequence"/>
</dbReference>
<keyword evidence="4" id="KW-1185">Reference proteome</keyword>
<gene>
    <name evidence="3" type="ORF">TSUD_141330</name>
</gene>
<feature type="region of interest" description="Disordered" evidence="1">
    <location>
        <begin position="111"/>
        <end position="172"/>
    </location>
</feature>
<reference evidence="4" key="1">
    <citation type="journal article" date="2017" name="Front. Plant Sci.">
        <title>Climate Clever Clovers: New Paradigm to Reduce the Environmental Footprint of Ruminants by Breeding Low Methanogenic Forages Utilizing Haplotype Variation.</title>
        <authorList>
            <person name="Kaur P."/>
            <person name="Appels R."/>
            <person name="Bayer P.E."/>
            <person name="Keeble-Gagnere G."/>
            <person name="Wang J."/>
            <person name="Hirakawa H."/>
            <person name="Shirasawa K."/>
            <person name="Vercoe P."/>
            <person name="Stefanova K."/>
            <person name="Durmic Z."/>
            <person name="Nichols P."/>
            <person name="Revell C."/>
            <person name="Isobe S.N."/>
            <person name="Edwards D."/>
            <person name="Erskine W."/>
        </authorList>
    </citation>
    <scope>NUCLEOTIDE SEQUENCE [LARGE SCALE GENOMIC DNA]</scope>
    <source>
        <strain evidence="4">cv. Daliak</strain>
    </source>
</reference>
<evidence type="ECO:0008006" key="5">
    <source>
        <dbReference type="Google" id="ProtNLM"/>
    </source>
</evidence>
<keyword evidence="2" id="KW-0472">Membrane</keyword>
<keyword evidence="2" id="KW-1133">Transmembrane helix</keyword>
<protein>
    <recommendedName>
        <fullName evidence="5">RING-type domain-containing protein</fullName>
    </recommendedName>
</protein>
<evidence type="ECO:0000256" key="1">
    <source>
        <dbReference type="SAM" id="MobiDB-lite"/>
    </source>
</evidence>
<evidence type="ECO:0000256" key="2">
    <source>
        <dbReference type="SAM" id="Phobius"/>
    </source>
</evidence>
<evidence type="ECO:0000313" key="3">
    <source>
        <dbReference type="EMBL" id="GAU46375.1"/>
    </source>
</evidence>
<keyword evidence="2" id="KW-0812">Transmembrane</keyword>
<feature type="transmembrane region" description="Helical" evidence="2">
    <location>
        <begin position="21"/>
        <end position="43"/>
    </location>
</feature>
<sequence>MSSSLMVFPSPSLERGKITSFFFTTVHILLLLLLHIMWIPIILYCYEFESVIDGAPFCFSGRLLVDTNLDTSSPDTYRPPPSPLPFNVTSGATQTAPVALEISCDKNNTPLLSTNSNSVQEPSEDNHGTSAKSDEPKESECKGRTDLELDSAKDPEIELSKLGKPINLEEEEDTCPICLEDDVAKASLFNF</sequence>
<feature type="compositionally biased region" description="Basic and acidic residues" evidence="1">
    <location>
        <begin position="124"/>
        <end position="161"/>
    </location>
</feature>
<proteinExistence type="predicted"/>
<dbReference type="AlphaFoldDB" id="A0A2Z6PBY9"/>
<name>A0A2Z6PBY9_TRISU</name>
<evidence type="ECO:0000313" key="4">
    <source>
        <dbReference type="Proteomes" id="UP000242715"/>
    </source>
</evidence>
<dbReference type="OrthoDB" id="8062037at2759"/>
<accession>A0A2Z6PBY9</accession>